<feature type="compositionally biased region" description="Basic and acidic residues" evidence="1">
    <location>
        <begin position="14"/>
        <end position="27"/>
    </location>
</feature>
<feature type="compositionally biased region" description="Low complexity" evidence="1">
    <location>
        <begin position="120"/>
        <end position="134"/>
    </location>
</feature>
<sequence>MRSAVQLRQQGRPGTRELAPHAEEGMKVHGQTHNRCRGSMTIPRPAWRRRRLLSPACRFVSLVAPAQDFASPNGKRVLRGGPPPAASFETVRDEHQIISKPAGTVLGSALDPHQRRVRRAPPGASSAAPAPAPS</sequence>
<feature type="region of interest" description="Disordered" evidence="1">
    <location>
        <begin position="1"/>
        <end position="42"/>
    </location>
</feature>
<dbReference type="EMBL" id="CAUYUJ010016371">
    <property type="protein sequence ID" value="CAK0864489.1"/>
    <property type="molecule type" value="Genomic_DNA"/>
</dbReference>
<protein>
    <submittedName>
        <fullName evidence="2">Uncharacterized protein</fullName>
    </submittedName>
</protein>
<organism evidence="2 3">
    <name type="scientific">Prorocentrum cordatum</name>
    <dbReference type="NCBI Taxonomy" id="2364126"/>
    <lineage>
        <taxon>Eukaryota</taxon>
        <taxon>Sar</taxon>
        <taxon>Alveolata</taxon>
        <taxon>Dinophyceae</taxon>
        <taxon>Prorocentrales</taxon>
        <taxon>Prorocentraceae</taxon>
        <taxon>Prorocentrum</taxon>
    </lineage>
</organism>
<proteinExistence type="predicted"/>
<name>A0ABN9UWG6_9DINO</name>
<comment type="caution">
    <text evidence="2">The sequence shown here is derived from an EMBL/GenBank/DDBJ whole genome shotgun (WGS) entry which is preliminary data.</text>
</comment>
<evidence type="ECO:0000313" key="3">
    <source>
        <dbReference type="Proteomes" id="UP001189429"/>
    </source>
</evidence>
<dbReference type="Proteomes" id="UP001189429">
    <property type="component" value="Unassembled WGS sequence"/>
</dbReference>
<reference evidence="2" key="1">
    <citation type="submission" date="2023-10" db="EMBL/GenBank/DDBJ databases">
        <authorList>
            <person name="Chen Y."/>
            <person name="Shah S."/>
            <person name="Dougan E. K."/>
            <person name="Thang M."/>
            <person name="Chan C."/>
        </authorList>
    </citation>
    <scope>NUCLEOTIDE SEQUENCE [LARGE SCALE GENOMIC DNA]</scope>
</reference>
<evidence type="ECO:0000256" key="1">
    <source>
        <dbReference type="SAM" id="MobiDB-lite"/>
    </source>
</evidence>
<evidence type="ECO:0000313" key="2">
    <source>
        <dbReference type="EMBL" id="CAK0864489.1"/>
    </source>
</evidence>
<gene>
    <name evidence="2" type="ORF">PCOR1329_LOCUS52370</name>
</gene>
<accession>A0ABN9UWG6</accession>
<keyword evidence="3" id="KW-1185">Reference proteome</keyword>
<feature type="region of interest" description="Disordered" evidence="1">
    <location>
        <begin position="101"/>
        <end position="134"/>
    </location>
</feature>